<keyword evidence="3" id="KW-1185">Reference proteome</keyword>
<comment type="caution">
    <text evidence="2">The sequence shown here is derived from an EMBL/GenBank/DDBJ whole genome shotgun (WGS) entry which is preliminary data.</text>
</comment>
<protein>
    <submittedName>
        <fullName evidence="2">Uncharacterized protein</fullName>
    </submittedName>
</protein>
<gene>
    <name evidence="2" type="ORF">CAXC1_110010</name>
</gene>
<feature type="coiled-coil region" evidence="1">
    <location>
        <begin position="13"/>
        <end position="40"/>
    </location>
</feature>
<name>A0ABP0EST7_9RICK</name>
<evidence type="ECO:0000313" key="3">
    <source>
        <dbReference type="Proteomes" id="UP001314181"/>
    </source>
</evidence>
<reference evidence="2 3" key="1">
    <citation type="submission" date="2024-01" db="EMBL/GenBank/DDBJ databases">
        <authorList>
            <person name="Kunselman E."/>
        </authorList>
    </citation>
    <scope>NUCLEOTIDE SEQUENCE [LARGE SCALE GENOMIC DNA]</scope>
    <source>
        <strain evidence="2">2 abalone samples</strain>
    </source>
</reference>
<evidence type="ECO:0000256" key="1">
    <source>
        <dbReference type="SAM" id="Coils"/>
    </source>
</evidence>
<dbReference type="Proteomes" id="UP001314181">
    <property type="component" value="Unassembled WGS sequence"/>
</dbReference>
<organism evidence="2 3">
    <name type="scientific">Candidatus Xenohaliotis californiensis</name>
    <dbReference type="NCBI Taxonomy" id="84677"/>
    <lineage>
        <taxon>Bacteria</taxon>
        <taxon>Pseudomonadati</taxon>
        <taxon>Pseudomonadota</taxon>
        <taxon>Alphaproteobacteria</taxon>
        <taxon>Rickettsiales</taxon>
        <taxon>Anaplasmataceae</taxon>
        <taxon>Candidatus Xenohaliotis</taxon>
    </lineage>
</organism>
<evidence type="ECO:0000313" key="2">
    <source>
        <dbReference type="EMBL" id="CAK8162302.1"/>
    </source>
</evidence>
<keyword evidence="1" id="KW-0175">Coiled coil</keyword>
<proteinExistence type="predicted"/>
<accession>A0ABP0EST7</accession>
<sequence length="81" mass="9423">MESEICQRNSEILRTEGRSLEQSRLKIKKLNQEIVEFQQQELCNELNAARPILGKSSIKKSELTEYALISNEVEKQQTHFS</sequence>
<dbReference type="RefSeq" id="WP_338363260.1">
    <property type="nucleotide sequence ID" value="NZ_CAWVOK010000002.1"/>
</dbReference>
<dbReference type="EMBL" id="CAWVOK010000002">
    <property type="protein sequence ID" value="CAK8162302.1"/>
    <property type="molecule type" value="Genomic_DNA"/>
</dbReference>